<evidence type="ECO:0000313" key="2">
    <source>
        <dbReference type="EMBL" id="JAB66054.1"/>
    </source>
</evidence>
<accession>V5GPL1</accession>
<feature type="compositionally biased region" description="Polar residues" evidence="1">
    <location>
        <begin position="113"/>
        <end position="124"/>
    </location>
</feature>
<dbReference type="RefSeq" id="XP_018577243.1">
    <property type="nucleotide sequence ID" value="XM_018721727.2"/>
</dbReference>
<organism evidence="2">
    <name type="scientific">Anoplophora glabripennis</name>
    <name type="common">Asian longhorn beetle</name>
    <name type="synonym">Anoplophora nobilis</name>
    <dbReference type="NCBI Taxonomy" id="217634"/>
    <lineage>
        <taxon>Eukaryota</taxon>
        <taxon>Metazoa</taxon>
        <taxon>Ecdysozoa</taxon>
        <taxon>Arthropoda</taxon>
        <taxon>Hexapoda</taxon>
        <taxon>Insecta</taxon>
        <taxon>Pterygota</taxon>
        <taxon>Neoptera</taxon>
        <taxon>Endopterygota</taxon>
        <taxon>Coleoptera</taxon>
        <taxon>Polyphaga</taxon>
        <taxon>Cucujiformia</taxon>
        <taxon>Chrysomeloidea</taxon>
        <taxon>Cerambycidae</taxon>
        <taxon>Lamiinae</taxon>
        <taxon>Lamiini</taxon>
        <taxon>Anoplophora</taxon>
    </lineage>
</organism>
<proteinExistence type="predicted"/>
<protein>
    <submittedName>
        <fullName evidence="2">Uncharacterized protein</fullName>
    </submittedName>
</protein>
<dbReference type="GeneID" id="108915637"/>
<dbReference type="OrthoDB" id="8190314at2759"/>
<sequence length="171" mass="18956">MVVPVERISSPHKIKKYVGNDLNLSILNNKRMIIVAGNNCKIKLSENSGLIKVVGDYCDITVLKGSGTIEYIGNYGKIKLGQDISEDIVTYIGNEGEISTNKSSLDESKTKNKTSTNALQSESKINSRKNRIDICNVSKIRCSTHLLPNTIQIAIPSIRISKNIKIEHENR</sequence>
<reference evidence="2" key="1">
    <citation type="submission" date="2013-07" db="EMBL/GenBank/DDBJ databases">
        <title>Midgut Transcriptome Profiling of Anoplphora glabripennis, a Lignocellulose Degrading, Wood-Boring Cerambycid.</title>
        <authorList>
            <person name="Scully E.D."/>
            <person name="Hoover K."/>
            <person name="Carlson J.E."/>
            <person name="Tien M."/>
            <person name="Geib S.M."/>
        </authorList>
    </citation>
    <scope>NUCLEOTIDE SEQUENCE</scope>
</reference>
<name>V5GPL1_ANOGL</name>
<dbReference type="KEGG" id="agb:108915637"/>
<evidence type="ECO:0000256" key="1">
    <source>
        <dbReference type="SAM" id="MobiDB-lite"/>
    </source>
</evidence>
<feature type="region of interest" description="Disordered" evidence="1">
    <location>
        <begin position="101"/>
        <end position="124"/>
    </location>
</feature>
<dbReference type="EMBL" id="GALX01002412">
    <property type="protein sequence ID" value="JAB66054.1"/>
    <property type="molecule type" value="Transcribed_RNA"/>
</dbReference>
<dbReference type="AlphaFoldDB" id="V5GPL1"/>